<dbReference type="InterPro" id="IPR052462">
    <property type="entry name" value="SLIRP/GR-RBP-like"/>
</dbReference>
<sequence>MQNKIYVGNLSYSLDESSLRTAFAEFGEITDLAFPKDRVTGRPRGFAFITFNDASSAEAALKLDGQELSGRKVVVKFALERKAAGGAGGGAGRRSESRW</sequence>
<dbReference type="PROSITE" id="PS50102">
    <property type="entry name" value="RRM"/>
    <property type="match status" value="1"/>
</dbReference>
<dbReference type="GO" id="GO:0003723">
    <property type="term" value="F:RNA binding"/>
    <property type="evidence" value="ECO:0007669"/>
    <property type="project" value="UniProtKB-KW"/>
</dbReference>
<proteinExistence type="predicted"/>
<reference evidence="3" key="1">
    <citation type="submission" date="2015-09" db="EMBL/GenBank/DDBJ databases">
        <title>Draft Genome Sequences of Two Novel Amoeba-resistant Intranuclear Bacteria, Candidatus Berkiella cookevillensis and Candidatus Berkiella aquae.</title>
        <authorList>
            <person name="Mehari Y.T."/>
            <person name="Arivett B.A."/>
            <person name="Farone A.L."/>
            <person name="Gunderson J.H."/>
            <person name="Farone M.B."/>
        </authorList>
    </citation>
    <scope>NUCLEOTIDE SEQUENCE [LARGE SCALE GENOMIC DNA]</scope>
    <source>
        <strain evidence="3">HT99</strain>
    </source>
</reference>
<evidence type="ECO:0000259" key="2">
    <source>
        <dbReference type="PROSITE" id="PS50102"/>
    </source>
</evidence>
<comment type="caution">
    <text evidence="3">The sequence shown here is derived from an EMBL/GenBank/DDBJ whole genome shotgun (WGS) entry which is preliminary data.</text>
</comment>
<name>A0A0Q9YW51_9GAMM</name>
<dbReference type="PANTHER" id="PTHR48027">
    <property type="entry name" value="HETEROGENEOUS NUCLEAR RIBONUCLEOPROTEIN 87F-RELATED"/>
    <property type="match status" value="1"/>
</dbReference>
<accession>A0A0Q9YW51</accession>
<reference evidence="4" key="2">
    <citation type="journal article" date="2016" name="Genome Announc.">
        <title>Draft Genome Sequences of Two Novel Amoeba-Resistant Intranuclear Bacteria, 'Candidatus Berkiella cookevillensis' and 'Candidatus Berkiella aquae'.</title>
        <authorList>
            <person name="Mehari Y.T."/>
            <person name="Arivett B.A."/>
            <person name="Farone A.L."/>
            <person name="Gunderson J.H."/>
            <person name="Farone M.B."/>
        </authorList>
    </citation>
    <scope>NUCLEOTIDE SEQUENCE</scope>
    <source>
        <strain evidence="4">HT99</strain>
    </source>
</reference>
<dbReference type="InterPro" id="IPR012677">
    <property type="entry name" value="Nucleotide-bd_a/b_plait_sf"/>
</dbReference>
<dbReference type="SUPFAM" id="SSF54928">
    <property type="entry name" value="RNA-binding domain, RBD"/>
    <property type="match status" value="1"/>
</dbReference>
<dbReference type="RefSeq" id="WP_075066353.1">
    <property type="nucleotide sequence ID" value="NZ_LKAJ02000001.1"/>
</dbReference>
<dbReference type="InterPro" id="IPR035979">
    <property type="entry name" value="RBD_domain_sf"/>
</dbReference>
<evidence type="ECO:0000313" key="4">
    <source>
        <dbReference type="EMBL" id="MCS5711160.1"/>
    </source>
</evidence>
<dbReference type="EMBL" id="LKAJ01000006">
    <property type="protein sequence ID" value="KRG21172.1"/>
    <property type="molecule type" value="Genomic_DNA"/>
</dbReference>
<gene>
    <name evidence="4" type="ORF">HT99x_006925</name>
    <name evidence="3" type="ORF">HT99x_01728</name>
</gene>
<dbReference type="EMBL" id="LKAJ02000001">
    <property type="protein sequence ID" value="MCS5711160.1"/>
    <property type="molecule type" value="Genomic_DNA"/>
</dbReference>
<dbReference type="AlphaFoldDB" id="A0A0Q9YW51"/>
<dbReference type="SMART" id="SM00360">
    <property type="entry name" value="RRM"/>
    <property type="match status" value="1"/>
</dbReference>
<dbReference type="Pfam" id="PF00076">
    <property type="entry name" value="RRM_1"/>
    <property type="match status" value="1"/>
</dbReference>
<keyword evidence="5" id="KW-1185">Reference proteome</keyword>
<reference evidence="4" key="3">
    <citation type="submission" date="2021-06" db="EMBL/GenBank/DDBJ databases">
        <title>Genomic Description and Analysis of Intracellular Bacteria, Candidatus Berkiella cookevillensis and Candidatus Berkiella aquae.</title>
        <authorList>
            <person name="Kidane D.T."/>
            <person name="Mehari Y.T."/>
            <person name="Rice F.C."/>
            <person name="Arivett B.A."/>
            <person name="Farone A.L."/>
            <person name="Berk S.G."/>
            <person name="Farone M.B."/>
        </authorList>
    </citation>
    <scope>NUCLEOTIDE SEQUENCE</scope>
    <source>
        <strain evidence="4">HT99</strain>
    </source>
</reference>
<evidence type="ECO:0000256" key="1">
    <source>
        <dbReference type="ARBA" id="ARBA00022884"/>
    </source>
</evidence>
<keyword evidence="1" id="KW-0694">RNA-binding</keyword>
<dbReference type="InterPro" id="IPR000504">
    <property type="entry name" value="RRM_dom"/>
</dbReference>
<dbReference type="Gene3D" id="3.30.70.330">
    <property type="match status" value="1"/>
</dbReference>
<feature type="domain" description="RRM" evidence="2">
    <location>
        <begin position="3"/>
        <end position="80"/>
    </location>
</feature>
<evidence type="ECO:0000313" key="5">
    <source>
        <dbReference type="Proteomes" id="UP000051497"/>
    </source>
</evidence>
<dbReference type="STRING" id="295108.HT99x_01728"/>
<organism evidence="3">
    <name type="scientific">Candidatus Berkiella aquae</name>
    <dbReference type="NCBI Taxonomy" id="295108"/>
    <lineage>
        <taxon>Bacteria</taxon>
        <taxon>Pseudomonadati</taxon>
        <taxon>Pseudomonadota</taxon>
        <taxon>Gammaproteobacteria</taxon>
        <taxon>Candidatus Berkiellales</taxon>
        <taxon>Candidatus Berkiellaceae</taxon>
        <taxon>Candidatus Berkiella</taxon>
    </lineage>
</organism>
<dbReference type="OrthoDB" id="9798855at2"/>
<protein>
    <submittedName>
        <fullName evidence="3">RNA recognition motif</fullName>
    </submittedName>
    <submittedName>
        <fullName evidence="4">RNA-binding protein</fullName>
    </submittedName>
</protein>
<dbReference type="Proteomes" id="UP000051497">
    <property type="component" value="Unassembled WGS sequence"/>
</dbReference>
<evidence type="ECO:0000313" key="3">
    <source>
        <dbReference type="EMBL" id="KRG21172.1"/>
    </source>
</evidence>